<protein>
    <submittedName>
        <fullName evidence="1">Uncharacterized protein</fullName>
    </submittedName>
</protein>
<dbReference type="Proteomes" id="UP001320706">
    <property type="component" value="Unassembled WGS sequence"/>
</dbReference>
<name>A0ACC3SB98_9PEZI</name>
<comment type="caution">
    <text evidence="1">The sequence shown here is derived from an EMBL/GenBank/DDBJ whole genome shotgun (WGS) entry which is preliminary data.</text>
</comment>
<sequence>MYKAASTRLSQFAGHFSQPAIRPRSLSTTTTMASKLDINSTLRLKSGYDIPVLGYGVYQTPYDVAEDVVLHAMKSGYRHVDSATAYTNEEPSASGMKKSGIARDQLFFTSKVPPKKINYSDAKACIDESLKKTGLDYIDLYLLHAPYGGKEGRLGAWKALVESVEAGKVRSIGVSNYGVHHLEELEAWIKETEEKEGKGKGGVLSVNQVELHPWLARPDIVEWCEKRGVVLEAYCPLVRATKNDDPKLVALAKKHGKTPAQILLRWGLQKGFVILPKSVTHSRIEENRDLYDFELSDEDMKSLHLGVLDADELYLSLGLVQQILVTVYYILSKAFWSGSAGSSSGGVCLQATGGLAVSRSVASFFHQTPSTPGQVLSVDVTNSHLQRLLIPRGLSFLIMSTSEVYPAVSGITHLQYSGDAGAGSMTSDWYPPDALIYQSNAYMTPFPSSTAEEAQWLPYSRPPPLDLPYGIDPPPPVWQHSNLIDRPRSSPSTFGPSAATIPWPENALGIRLESHQHQQPQAQAPLPQNSPYLSQTYTHTPIPLTTASPPSPLHPQPRRSYPPLAPALTPSKRRLSALEEASSTPSSTSAAKRKRTSSLASNAAAAVAELSDDDRFLVALKEDECLPWKEIAARFAADKGKQVQVAALQMRYKRLREKCRVWDARDVEALGRAVAAWERERWDIVASKNNPQNPCPNLRLETKRETTPPLQRHEWTIKKPSAALTDSADARVRRHRALAGPTVRTEMARVEPTGARGIFNAVPDPRFRSHAYDEPVLESRGLRGVQLSAFAGESLAPDETYDGLGNEDHDFVDVNFVSRKGGKVAAFIAL</sequence>
<gene>
    <name evidence="1" type="ORF">M8818_004923</name>
</gene>
<keyword evidence="2" id="KW-1185">Reference proteome</keyword>
<accession>A0ACC3SB98</accession>
<dbReference type="EMBL" id="JAMKPW020000024">
    <property type="protein sequence ID" value="KAK8205550.1"/>
    <property type="molecule type" value="Genomic_DNA"/>
</dbReference>
<proteinExistence type="predicted"/>
<evidence type="ECO:0000313" key="1">
    <source>
        <dbReference type="EMBL" id="KAK8205550.1"/>
    </source>
</evidence>
<reference evidence="1" key="1">
    <citation type="submission" date="2024-02" db="EMBL/GenBank/DDBJ databases">
        <title>Metagenome Assembled Genome of Zalaria obscura JY119.</title>
        <authorList>
            <person name="Vighnesh L."/>
            <person name="Jagadeeshwari U."/>
            <person name="Venkata Ramana C."/>
            <person name="Sasikala C."/>
        </authorList>
    </citation>
    <scope>NUCLEOTIDE SEQUENCE</scope>
    <source>
        <strain evidence="1">JY119</strain>
    </source>
</reference>
<organism evidence="1 2">
    <name type="scientific">Zalaria obscura</name>
    <dbReference type="NCBI Taxonomy" id="2024903"/>
    <lineage>
        <taxon>Eukaryota</taxon>
        <taxon>Fungi</taxon>
        <taxon>Dikarya</taxon>
        <taxon>Ascomycota</taxon>
        <taxon>Pezizomycotina</taxon>
        <taxon>Dothideomycetes</taxon>
        <taxon>Dothideomycetidae</taxon>
        <taxon>Dothideales</taxon>
        <taxon>Zalariaceae</taxon>
        <taxon>Zalaria</taxon>
    </lineage>
</organism>
<evidence type="ECO:0000313" key="2">
    <source>
        <dbReference type="Proteomes" id="UP001320706"/>
    </source>
</evidence>